<organism evidence="1 2">
    <name type="scientific">Nocardia cyriacigeorgica</name>
    <dbReference type="NCBI Taxonomy" id="135487"/>
    <lineage>
        <taxon>Bacteria</taxon>
        <taxon>Bacillati</taxon>
        <taxon>Actinomycetota</taxon>
        <taxon>Actinomycetes</taxon>
        <taxon>Mycobacteriales</taxon>
        <taxon>Nocardiaceae</taxon>
        <taxon>Nocardia</taxon>
    </lineage>
</organism>
<dbReference type="RefSeq" id="WP_048832496.1">
    <property type="nucleotide sequence ID" value="NZ_AP026975.1"/>
</dbReference>
<protein>
    <submittedName>
        <fullName evidence="1">Uncharacterized protein</fullName>
    </submittedName>
</protein>
<accession>A0A6P1CUR0</accession>
<dbReference type="AlphaFoldDB" id="A0A6P1CUR0"/>
<evidence type="ECO:0000313" key="1">
    <source>
        <dbReference type="EMBL" id="NEW35542.1"/>
    </source>
</evidence>
<proteinExistence type="predicted"/>
<gene>
    <name evidence="1" type="ORF">GV791_23670</name>
</gene>
<comment type="caution">
    <text evidence="1">The sequence shown here is derived from an EMBL/GenBank/DDBJ whole genome shotgun (WGS) entry which is preliminary data.</text>
</comment>
<reference evidence="1 2" key="1">
    <citation type="submission" date="2020-01" db="EMBL/GenBank/DDBJ databases">
        <title>Genetics and antimicrobial susceptibilities of Nocardia species isolated from the soil; a comparison with species isolated from humans.</title>
        <authorList>
            <person name="Carrasco G."/>
            <person name="Monzon S."/>
            <person name="Sansegundo M."/>
            <person name="Garcia E."/>
            <person name="Garrido N."/>
            <person name="Medina M.J."/>
            <person name="Villalon P."/>
            <person name="Ramirez-Arocha A.C."/>
            <person name="Jimenez P."/>
            <person name="Cuesta I."/>
            <person name="Valdezate S."/>
        </authorList>
    </citation>
    <scope>NUCLEOTIDE SEQUENCE [LARGE SCALE GENOMIC DNA]</scope>
    <source>
        <strain evidence="1 2">CNM20110626</strain>
    </source>
</reference>
<evidence type="ECO:0000313" key="2">
    <source>
        <dbReference type="Proteomes" id="UP000471166"/>
    </source>
</evidence>
<dbReference type="EMBL" id="JAAGVB010000047">
    <property type="protein sequence ID" value="NEW35542.1"/>
    <property type="molecule type" value="Genomic_DNA"/>
</dbReference>
<name>A0A6P1CUR0_9NOCA</name>
<dbReference type="Proteomes" id="UP000471166">
    <property type="component" value="Unassembled WGS sequence"/>
</dbReference>
<sequence length="203" mass="22345">MNSSRGLLDGLDTAGIDIALREAACLGLAIDADAGRLELDLEVLTLPAQESTPAESKIRMTFHGVSRVAASLRIHRWDDVEPTVLPLELAGLGDAITSFGGGRLHGWEFIDIDDSSWSLWSELLSFDTMIDQRVSPHVLEFSQEEGLDPRELDVRVWFDGITINDPSGKQIPLPEFIAGGKRWWEAHDVGDPRTRRPGIAPPL</sequence>